<dbReference type="Proteomes" id="UP000027284">
    <property type="component" value="Unassembled WGS sequence"/>
</dbReference>
<dbReference type="InterPro" id="IPR050697">
    <property type="entry name" value="Adenylyl/Guanylyl_Cyclase_3/4"/>
</dbReference>
<dbReference type="Pfam" id="PF00211">
    <property type="entry name" value="Guanylate_cyc"/>
    <property type="match status" value="1"/>
</dbReference>
<evidence type="ECO:0000259" key="1">
    <source>
        <dbReference type="PROSITE" id="PS50006"/>
    </source>
</evidence>
<dbReference type="InterPro" id="IPR000253">
    <property type="entry name" value="FHA_dom"/>
</dbReference>
<name>A0A062XV65_9BACT</name>
<dbReference type="PROSITE" id="PS50125">
    <property type="entry name" value="GUANYLATE_CYCLASE_2"/>
    <property type="match status" value="1"/>
</dbReference>
<dbReference type="InterPro" id="IPR029787">
    <property type="entry name" value="Nucleotide_cyclase"/>
</dbReference>
<dbReference type="STRING" id="1312852.EG19_05915"/>
<evidence type="ECO:0000313" key="4">
    <source>
        <dbReference type="Proteomes" id="UP000027284"/>
    </source>
</evidence>
<evidence type="ECO:0000259" key="2">
    <source>
        <dbReference type="PROSITE" id="PS50125"/>
    </source>
</evidence>
<dbReference type="GO" id="GO:0004016">
    <property type="term" value="F:adenylate cyclase activity"/>
    <property type="evidence" value="ECO:0007669"/>
    <property type="project" value="UniProtKB-ARBA"/>
</dbReference>
<dbReference type="PANTHER" id="PTHR43081:SF1">
    <property type="entry name" value="ADENYLATE CYCLASE, TERMINAL-DIFFERENTIATION SPECIFIC"/>
    <property type="match status" value="1"/>
</dbReference>
<dbReference type="SMART" id="SM00065">
    <property type="entry name" value="GAF"/>
    <property type="match status" value="1"/>
</dbReference>
<feature type="domain" description="FHA" evidence="1">
    <location>
        <begin position="22"/>
        <end position="71"/>
    </location>
</feature>
<dbReference type="Gene3D" id="3.30.450.40">
    <property type="match status" value="1"/>
</dbReference>
<dbReference type="AlphaFoldDB" id="A0A062XV65"/>
<dbReference type="CDD" id="cd00060">
    <property type="entry name" value="FHA"/>
    <property type="match status" value="1"/>
</dbReference>
<dbReference type="Gene3D" id="3.30.70.1230">
    <property type="entry name" value="Nucleotide cyclase"/>
    <property type="match status" value="1"/>
</dbReference>
<dbReference type="GO" id="GO:0009190">
    <property type="term" value="P:cyclic nucleotide biosynthetic process"/>
    <property type="evidence" value="ECO:0007669"/>
    <property type="project" value="InterPro"/>
</dbReference>
<dbReference type="SUPFAM" id="SSF55781">
    <property type="entry name" value="GAF domain-like"/>
    <property type="match status" value="1"/>
</dbReference>
<dbReference type="EMBL" id="JMFG01000023">
    <property type="protein sequence ID" value="KDA53284.1"/>
    <property type="molecule type" value="Genomic_DNA"/>
</dbReference>
<dbReference type="GO" id="GO:0035556">
    <property type="term" value="P:intracellular signal transduction"/>
    <property type="evidence" value="ECO:0007669"/>
    <property type="project" value="InterPro"/>
</dbReference>
<dbReference type="OrthoDB" id="127505at2"/>
<dbReference type="SUPFAM" id="SSF49879">
    <property type="entry name" value="SMAD/FHA domain"/>
    <property type="match status" value="1"/>
</dbReference>
<comment type="caution">
    <text evidence="3">The sequence shown here is derived from an EMBL/GenBank/DDBJ whole genome shotgun (WGS) entry which is preliminary data.</text>
</comment>
<evidence type="ECO:0000313" key="3">
    <source>
        <dbReference type="EMBL" id="KDA53284.1"/>
    </source>
</evidence>
<dbReference type="Gene3D" id="2.60.200.20">
    <property type="match status" value="1"/>
</dbReference>
<sequence>MAELVWEEAGGGRKVTLEEGPVGIGRAADNVVTLKDFSVSRHHARLELRDRKWWIVDLGSTNGVKVNGTYVQEAALAHGDTIHIGNFQLTFREKTEDVSTTGTFLRPLAQFRKDFPLEERESPAAVAVSSRERVLQALAQVARTLLEVEELEPVLDKVMEAVFQQLPAERAYILLFNPQGEPQLRQARSRKGTSLQEAPISQTILDLVVKQKVAVLTSDAQADERFSAGMSVRLHSIRSAMCAPLWHRDNVIGVLFVDTPLATGCFTSEHLDLLTALANYAAVAIERAQLNDFIREERRIRERLERYHSPAVVEAIVKERLTGAERHETREVTVLFADIVGFTSRCAHMEPPAVAAFLNEFFSLASDAVFAFGGTLDKFIGDAVMAFFGAPLPQHDHAERAVRAALAIQKAVEEWNQTRKEKGLDEVQVRVALNSGPVVVGEIGSSTRVDYTVLGNTVNVAARLEEQVAEAGQVVVGPATYKALKDIFPFAHLGDFKIRGLTKPVAAYLLERERCS</sequence>
<dbReference type="InterPro" id="IPR008984">
    <property type="entry name" value="SMAD_FHA_dom_sf"/>
</dbReference>
<dbReference type="InterPro" id="IPR001054">
    <property type="entry name" value="A/G_cyclase"/>
</dbReference>
<organism evidence="3 4">
    <name type="scientific">Thermoanaerobaculum aquaticum</name>
    <dbReference type="NCBI Taxonomy" id="1312852"/>
    <lineage>
        <taxon>Bacteria</taxon>
        <taxon>Pseudomonadati</taxon>
        <taxon>Acidobacteriota</taxon>
        <taxon>Thermoanaerobaculia</taxon>
        <taxon>Thermoanaerobaculales</taxon>
        <taxon>Thermoanaerobaculaceae</taxon>
        <taxon>Thermoanaerobaculum</taxon>
    </lineage>
</organism>
<reference evidence="3 4" key="1">
    <citation type="submission" date="2014-04" db="EMBL/GenBank/DDBJ databases">
        <title>The Genome Sequence of Thermoanaerobaculum aquaticum MP-01, The First Cultivated Group 23 Acidobacterium.</title>
        <authorList>
            <person name="Stamps B.W."/>
            <person name="Losey N.A."/>
            <person name="Lawson P.A."/>
            <person name="Stevenson B.S."/>
        </authorList>
    </citation>
    <scope>NUCLEOTIDE SEQUENCE [LARGE SCALE GENOMIC DNA]</scope>
    <source>
        <strain evidence="3 4">MP-01</strain>
    </source>
</reference>
<dbReference type="PROSITE" id="PS50006">
    <property type="entry name" value="FHA_DOMAIN"/>
    <property type="match status" value="1"/>
</dbReference>
<dbReference type="SMART" id="SM00240">
    <property type="entry name" value="FHA"/>
    <property type="match status" value="1"/>
</dbReference>
<dbReference type="InterPro" id="IPR003018">
    <property type="entry name" value="GAF"/>
</dbReference>
<dbReference type="CDD" id="cd07302">
    <property type="entry name" value="CHD"/>
    <property type="match status" value="1"/>
</dbReference>
<gene>
    <name evidence="3" type="ORF">EG19_05915</name>
</gene>
<evidence type="ECO:0008006" key="5">
    <source>
        <dbReference type="Google" id="ProtNLM"/>
    </source>
</evidence>
<proteinExistence type="predicted"/>
<feature type="domain" description="Guanylate cyclase" evidence="2">
    <location>
        <begin position="333"/>
        <end position="465"/>
    </location>
</feature>
<dbReference type="Pfam" id="PF01590">
    <property type="entry name" value="GAF"/>
    <property type="match status" value="1"/>
</dbReference>
<keyword evidence="4" id="KW-1185">Reference proteome</keyword>
<dbReference type="SUPFAM" id="SSF55073">
    <property type="entry name" value="Nucleotide cyclase"/>
    <property type="match status" value="1"/>
</dbReference>
<dbReference type="SMART" id="SM00044">
    <property type="entry name" value="CYCc"/>
    <property type="match status" value="1"/>
</dbReference>
<dbReference type="Pfam" id="PF00498">
    <property type="entry name" value="FHA"/>
    <property type="match status" value="1"/>
</dbReference>
<accession>A0A062XV65</accession>
<dbReference type="RefSeq" id="WP_038049817.1">
    <property type="nucleotide sequence ID" value="NZ_JMFG01000023.1"/>
</dbReference>
<protein>
    <recommendedName>
        <fullName evidence="5">FHA domain-containing protein</fullName>
    </recommendedName>
</protein>
<dbReference type="PANTHER" id="PTHR43081">
    <property type="entry name" value="ADENYLATE CYCLASE, TERMINAL-DIFFERENTIATION SPECIFIC-RELATED"/>
    <property type="match status" value="1"/>
</dbReference>
<dbReference type="InterPro" id="IPR029016">
    <property type="entry name" value="GAF-like_dom_sf"/>
</dbReference>